<name>A0AAV3NWU6_LITER</name>
<accession>A0AAV3NWU6</accession>
<evidence type="ECO:0000313" key="3">
    <source>
        <dbReference type="Proteomes" id="UP001454036"/>
    </source>
</evidence>
<evidence type="ECO:0000256" key="1">
    <source>
        <dbReference type="SAM" id="MobiDB-lite"/>
    </source>
</evidence>
<proteinExistence type="predicted"/>
<comment type="caution">
    <text evidence="2">The sequence shown here is derived from an EMBL/GenBank/DDBJ whole genome shotgun (WGS) entry which is preliminary data.</text>
</comment>
<evidence type="ECO:0000313" key="2">
    <source>
        <dbReference type="EMBL" id="GAA0142182.1"/>
    </source>
</evidence>
<dbReference type="AlphaFoldDB" id="A0AAV3NWU6"/>
<protein>
    <submittedName>
        <fullName evidence="2">Uncharacterized protein</fullName>
    </submittedName>
</protein>
<reference evidence="2 3" key="1">
    <citation type="submission" date="2024-01" db="EMBL/GenBank/DDBJ databases">
        <title>The complete chloroplast genome sequence of Lithospermum erythrorhizon: insights into the phylogenetic relationship among Boraginaceae species and the maternal lineages of purple gromwells.</title>
        <authorList>
            <person name="Okada T."/>
            <person name="Watanabe K."/>
        </authorList>
    </citation>
    <scope>NUCLEOTIDE SEQUENCE [LARGE SCALE GENOMIC DNA]</scope>
</reference>
<dbReference type="Proteomes" id="UP001454036">
    <property type="component" value="Unassembled WGS sequence"/>
</dbReference>
<dbReference type="EMBL" id="BAABME010000371">
    <property type="protein sequence ID" value="GAA0142182.1"/>
    <property type="molecule type" value="Genomic_DNA"/>
</dbReference>
<sequence length="170" mass="19371">MPWEWSHWINGMGVVTLDFTVGVDAKVSTIRAQFTVVDIADSSYNGLIGRPILTSLREIVSPIHLKMKFPTPGGIGEVCGDQKKARRCYQISVPPLSKRTSEQERQWSREIHIEINMVESKDDEDNSPKERESEKRAMPHEEVLVVPFMQDKKGKTFRIGTKLGEDHHQS</sequence>
<feature type="compositionally biased region" description="Basic and acidic residues" evidence="1">
    <location>
        <begin position="126"/>
        <end position="143"/>
    </location>
</feature>
<organism evidence="2 3">
    <name type="scientific">Lithospermum erythrorhizon</name>
    <name type="common">Purple gromwell</name>
    <name type="synonym">Lithospermum officinale var. erythrorhizon</name>
    <dbReference type="NCBI Taxonomy" id="34254"/>
    <lineage>
        <taxon>Eukaryota</taxon>
        <taxon>Viridiplantae</taxon>
        <taxon>Streptophyta</taxon>
        <taxon>Embryophyta</taxon>
        <taxon>Tracheophyta</taxon>
        <taxon>Spermatophyta</taxon>
        <taxon>Magnoliopsida</taxon>
        <taxon>eudicotyledons</taxon>
        <taxon>Gunneridae</taxon>
        <taxon>Pentapetalae</taxon>
        <taxon>asterids</taxon>
        <taxon>lamiids</taxon>
        <taxon>Boraginales</taxon>
        <taxon>Boraginaceae</taxon>
        <taxon>Boraginoideae</taxon>
        <taxon>Lithospermeae</taxon>
        <taxon>Lithospermum</taxon>
    </lineage>
</organism>
<keyword evidence="3" id="KW-1185">Reference proteome</keyword>
<gene>
    <name evidence="2" type="ORF">LIER_03139</name>
</gene>
<feature type="region of interest" description="Disordered" evidence="1">
    <location>
        <begin position="118"/>
        <end position="143"/>
    </location>
</feature>